<feature type="region of interest" description="Disordered" evidence="1">
    <location>
        <begin position="135"/>
        <end position="184"/>
    </location>
</feature>
<dbReference type="AlphaFoldDB" id="T1ER81"/>
<sequence>MWITVNNNFLEHESKIDSNIEITSSAIETASQNSKSTSISYCTNDGYKRNKNNYGDVVTNKSLLAPIRRTKSIYKRYQSETESKEPENRRSFDSATILSVARNKLSNRDKQENYMHEKIDKKQIKDVLGIEESSVRLNRERSFPPPPPPPRSSPLKNESKPKKQQKNQYQQSQNQRQKQISKNSVFGCNIKPYGLVKQITSKDQRLKQNPEQTHNQQMQKKTVTLAPTKSKSQSTFHSLDLTKKELPSSSSTHLFSSYETNTFQEAEIKNYSTFPTASTTKEQQASCSNVLFHDNSDPPKVSFCQNSITVTFENPSLPIVSNANLIESMMVDGQCDCSTIYHKPLHLDNISFATLQHNRQRQFVQFPTSNAPLKLNKVDKVECTRFSKPQQCLKFKKQQHGQRENYISCDDIQRCLTEKDRIKDSEVSINYEKTCIQNTNRNRIDNGLRLNEYIIKNQSSKNALV</sequence>
<reference evidence="2 4" key="2">
    <citation type="journal article" date="2013" name="Nature">
        <title>Insights into bilaterian evolution from three spiralian genomes.</title>
        <authorList>
            <person name="Simakov O."/>
            <person name="Marletaz F."/>
            <person name="Cho S.J."/>
            <person name="Edsinger-Gonzales E."/>
            <person name="Havlak P."/>
            <person name="Hellsten U."/>
            <person name="Kuo D.H."/>
            <person name="Larsson T."/>
            <person name="Lv J."/>
            <person name="Arendt D."/>
            <person name="Savage R."/>
            <person name="Osoegawa K."/>
            <person name="de Jong P."/>
            <person name="Grimwood J."/>
            <person name="Chapman J.A."/>
            <person name="Shapiro H."/>
            <person name="Aerts A."/>
            <person name="Otillar R.P."/>
            <person name="Terry A.Y."/>
            <person name="Boore J.L."/>
            <person name="Grigoriev I.V."/>
            <person name="Lindberg D.R."/>
            <person name="Seaver E.C."/>
            <person name="Weisblat D.A."/>
            <person name="Putnam N.H."/>
            <person name="Rokhsar D.S."/>
        </authorList>
    </citation>
    <scope>NUCLEOTIDE SEQUENCE</scope>
</reference>
<dbReference type="KEGG" id="hro:HELRODRAFT_161218"/>
<feature type="region of interest" description="Disordered" evidence="1">
    <location>
        <begin position="203"/>
        <end position="238"/>
    </location>
</feature>
<evidence type="ECO:0000313" key="4">
    <source>
        <dbReference type="Proteomes" id="UP000015101"/>
    </source>
</evidence>
<dbReference type="EMBL" id="AMQM01000768">
    <property type="status" value="NOT_ANNOTATED_CDS"/>
    <property type="molecule type" value="Genomic_DNA"/>
</dbReference>
<evidence type="ECO:0000313" key="2">
    <source>
        <dbReference type="EMBL" id="ESO01999.1"/>
    </source>
</evidence>
<proteinExistence type="predicted"/>
<dbReference type="Proteomes" id="UP000015101">
    <property type="component" value="Unassembled WGS sequence"/>
</dbReference>
<name>T1ER81_HELRO</name>
<reference evidence="4" key="1">
    <citation type="submission" date="2012-12" db="EMBL/GenBank/DDBJ databases">
        <authorList>
            <person name="Hellsten U."/>
            <person name="Grimwood J."/>
            <person name="Chapman J.A."/>
            <person name="Shapiro H."/>
            <person name="Aerts A."/>
            <person name="Otillar R.P."/>
            <person name="Terry A.Y."/>
            <person name="Boore J.L."/>
            <person name="Simakov O."/>
            <person name="Marletaz F."/>
            <person name="Cho S.-J."/>
            <person name="Edsinger-Gonzales E."/>
            <person name="Havlak P."/>
            <person name="Kuo D.-H."/>
            <person name="Larsson T."/>
            <person name="Lv J."/>
            <person name="Arendt D."/>
            <person name="Savage R."/>
            <person name="Osoegawa K."/>
            <person name="de Jong P."/>
            <person name="Lindberg D.R."/>
            <person name="Seaver E.C."/>
            <person name="Weisblat D.A."/>
            <person name="Putnam N.H."/>
            <person name="Grigoriev I.V."/>
            <person name="Rokhsar D.S."/>
        </authorList>
    </citation>
    <scope>NUCLEOTIDE SEQUENCE</scope>
</reference>
<feature type="compositionally biased region" description="Polar residues" evidence="1">
    <location>
        <begin position="209"/>
        <end position="237"/>
    </location>
</feature>
<feature type="compositionally biased region" description="Low complexity" evidence="1">
    <location>
        <begin position="166"/>
        <end position="184"/>
    </location>
</feature>
<accession>T1ER81</accession>
<dbReference type="CTD" id="20199081"/>
<dbReference type="HOGENOM" id="CLU_588339_0_0_1"/>
<dbReference type="RefSeq" id="XP_009019407.1">
    <property type="nucleotide sequence ID" value="XM_009021159.1"/>
</dbReference>
<dbReference type="EnsemblMetazoa" id="HelroT161218">
    <property type="protein sequence ID" value="HelroP161218"/>
    <property type="gene ID" value="HelroG161218"/>
</dbReference>
<evidence type="ECO:0000256" key="1">
    <source>
        <dbReference type="SAM" id="MobiDB-lite"/>
    </source>
</evidence>
<dbReference type="GeneID" id="20199081"/>
<feature type="compositionally biased region" description="Pro residues" evidence="1">
    <location>
        <begin position="143"/>
        <end position="152"/>
    </location>
</feature>
<evidence type="ECO:0000313" key="3">
    <source>
        <dbReference type="EnsemblMetazoa" id="HelroP161218"/>
    </source>
</evidence>
<gene>
    <name evidence="3" type="primary">20199081</name>
    <name evidence="2" type="ORF">HELRODRAFT_161218</name>
</gene>
<reference evidence="3" key="3">
    <citation type="submission" date="2015-06" db="UniProtKB">
        <authorList>
            <consortium name="EnsemblMetazoa"/>
        </authorList>
    </citation>
    <scope>IDENTIFICATION</scope>
</reference>
<protein>
    <submittedName>
        <fullName evidence="2 3">Uncharacterized protein</fullName>
    </submittedName>
</protein>
<dbReference type="InParanoid" id="T1ER81"/>
<dbReference type="EMBL" id="KB096742">
    <property type="protein sequence ID" value="ESO01999.1"/>
    <property type="molecule type" value="Genomic_DNA"/>
</dbReference>
<keyword evidence="4" id="KW-1185">Reference proteome</keyword>
<organism evidence="3 4">
    <name type="scientific">Helobdella robusta</name>
    <name type="common">Californian leech</name>
    <dbReference type="NCBI Taxonomy" id="6412"/>
    <lineage>
        <taxon>Eukaryota</taxon>
        <taxon>Metazoa</taxon>
        <taxon>Spiralia</taxon>
        <taxon>Lophotrochozoa</taxon>
        <taxon>Annelida</taxon>
        <taxon>Clitellata</taxon>
        <taxon>Hirudinea</taxon>
        <taxon>Rhynchobdellida</taxon>
        <taxon>Glossiphoniidae</taxon>
        <taxon>Helobdella</taxon>
    </lineage>
</organism>